<dbReference type="CDD" id="cd07433">
    <property type="entry name" value="PHP_PolIIIA_DnaE1"/>
    <property type="match status" value="1"/>
</dbReference>
<dbReference type="EC" id="2.7.7.7" evidence="2"/>
<dbReference type="CDD" id="cd04485">
    <property type="entry name" value="DnaE_OBF"/>
    <property type="match status" value="1"/>
</dbReference>
<keyword evidence="4" id="KW-0963">Cytoplasm</keyword>
<evidence type="ECO:0000256" key="8">
    <source>
        <dbReference type="ARBA" id="ARBA00022932"/>
    </source>
</evidence>
<evidence type="ECO:0000256" key="2">
    <source>
        <dbReference type="ARBA" id="ARBA00012417"/>
    </source>
</evidence>
<dbReference type="GO" id="GO:0006260">
    <property type="term" value="P:DNA replication"/>
    <property type="evidence" value="ECO:0007669"/>
    <property type="project" value="UniProtKB-KW"/>
</dbReference>
<dbReference type="Gene3D" id="1.10.150.870">
    <property type="match status" value="1"/>
</dbReference>
<dbReference type="InterPro" id="IPR040982">
    <property type="entry name" value="DNA_pol3_finger"/>
</dbReference>
<evidence type="ECO:0000256" key="1">
    <source>
        <dbReference type="ARBA" id="ARBA00004496"/>
    </source>
</evidence>
<dbReference type="SUPFAM" id="SSF160975">
    <property type="entry name" value="AF1531-like"/>
    <property type="match status" value="1"/>
</dbReference>
<dbReference type="Pfam" id="PF14579">
    <property type="entry name" value="HHH_6"/>
    <property type="match status" value="1"/>
</dbReference>
<comment type="caution">
    <text evidence="11">The sequence shown here is derived from an EMBL/GenBank/DDBJ whole genome shotgun (WGS) entry which is preliminary data.</text>
</comment>
<evidence type="ECO:0000256" key="6">
    <source>
        <dbReference type="ARBA" id="ARBA00022695"/>
    </source>
</evidence>
<dbReference type="STRING" id="62101.AB835_02695"/>
<dbReference type="SMART" id="SM00481">
    <property type="entry name" value="POLIIIAc"/>
    <property type="match status" value="1"/>
</dbReference>
<dbReference type="InterPro" id="IPR029460">
    <property type="entry name" value="DNAPol_HHH"/>
</dbReference>
<evidence type="ECO:0000313" key="12">
    <source>
        <dbReference type="Proteomes" id="UP000242502"/>
    </source>
</evidence>
<organism evidence="11 12">
    <name type="scientific">Candidatus Endobugula sertula</name>
    <name type="common">Bugula neritina bacterial symbiont</name>
    <dbReference type="NCBI Taxonomy" id="62101"/>
    <lineage>
        <taxon>Bacteria</taxon>
        <taxon>Pseudomonadati</taxon>
        <taxon>Pseudomonadota</taxon>
        <taxon>Gammaproteobacteria</taxon>
        <taxon>Cellvibrionales</taxon>
        <taxon>Cellvibrionaceae</taxon>
        <taxon>Candidatus Endobugula</taxon>
    </lineage>
</organism>
<dbReference type="InterPro" id="IPR012340">
    <property type="entry name" value="NA-bd_OB-fold"/>
</dbReference>
<dbReference type="Pfam" id="PF17657">
    <property type="entry name" value="DNA_pol3_finger"/>
    <property type="match status" value="1"/>
</dbReference>
<dbReference type="InterPro" id="IPR004805">
    <property type="entry name" value="DnaE2/DnaE/PolC"/>
</dbReference>
<comment type="subcellular location">
    <subcellularLocation>
        <location evidence="1">Cytoplasm</location>
    </subcellularLocation>
</comment>
<dbReference type="InterPro" id="IPR049821">
    <property type="entry name" value="PolIIIA_DnaE1_PHP"/>
</dbReference>
<keyword evidence="7" id="KW-0235">DNA replication</keyword>
<dbReference type="EMBL" id="MDLC01000006">
    <property type="protein sequence ID" value="ODS24653.1"/>
    <property type="molecule type" value="Genomic_DNA"/>
</dbReference>
<evidence type="ECO:0000259" key="10">
    <source>
        <dbReference type="SMART" id="SM00481"/>
    </source>
</evidence>
<dbReference type="Pfam" id="PF07733">
    <property type="entry name" value="DNA_pol3_alpha"/>
    <property type="match status" value="1"/>
</dbReference>
<evidence type="ECO:0000256" key="5">
    <source>
        <dbReference type="ARBA" id="ARBA00022679"/>
    </source>
</evidence>
<dbReference type="NCBIfam" id="NF004226">
    <property type="entry name" value="PRK05673.1"/>
    <property type="match status" value="1"/>
</dbReference>
<evidence type="ECO:0000256" key="9">
    <source>
        <dbReference type="ARBA" id="ARBA00049244"/>
    </source>
</evidence>
<keyword evidence="5" id="KW-0808">Transferase</keyword>
<gene>
    <name evidence="11" type="ORF">AB835_02695</name>
</gene>
<dbReference type="GO" id="GO:0008408">
    <property type="term" value="F:3'-5' exonuclease activity"/>
    <property type="evidence" value="ECO:0007669"/>
    <property type="project" value="InterPro"/>
</dbReference>
<dbReference type="InterPro" id="IPR048472">
    <property type="entry name" value="DNA_pol_IIIA_C"/>
</dbReference>
<dbReference type="Gene3D" id="3.20.20.140">
    <property type="entry name" value="Metal-dependent hydrolases"/>
    <property type="match status" value="1"/>
</dbReference>
<keyword evidence="8" id="KW-0239">DNA-directed DNA polymerase</keyword>
<proteinExistence type="predicted"/>
<dbReference type="Pfam" id="PF01336">
    <property type="entry name" value="tRNA_anti-codon"/>
    <property type="match status" value="1"/>
</dbReference>
<dbReference type="InterPro" id="IPR016195">
    <property type="entry name" value="Pol/histidinol_Pase-like"/>
</dbReference>
<accession>A0A1D2QSX2</accession>
<evidence type="ECO:0000313" key="11">
    <source>
        <dbReference type="EMBL" id="ODS24653.1"/>
    </source>
</evidence>
<dbReference type="PANTHER" id="PTHR32294">
    <property type="entry name" value="DNA POLYMERASE III SUBUNIT ALPHA"/>
    <property type="match status" value="1"/>
</dbReference>
<evidence type="ECO:0000256" key="4">
    <source>
        <dbReference type="ARBA" id="ARBA00022490"/>
    </source>
</evidence>
<dbReference type="InterPro" id="IPR004013">
    <property type="entry name" value="PHP_dom"/>
</dbReference>
<dbReference type="FunFam" id="1.10.10.1600:FF:000001">
    <property type="entry name" value="DNA polymerase III subunit alpha"/>
    <property type="match status" value="1"/>
</dbReference>
<dbReference type="InterPro" id="IPR003141">
    <property type="entry name" value="Pol/His_phosphatase_N"/>
</dbReference>
<comment type="catalytic activity">
    <reaction evidence="9">
        <text>DNA(n) + a 2'-deoxyribonucleoside 5'-triphosphate = DNA(n+1) + diphosphate</text>
        <dbReference type="Rhea" id="RHEA:22508"/>
        <dbReference type="Rhea" id="RHEA-COMP:17339"/>
        <dbReference type="Rhea" id="RHEA-COMP:17340"/>
        <dbReference type="ChEBI" id="CHEBI:33019"/>
        <dbReference type="ChEBI" id="CHEBI:61560"/>
        <dbReference type="ChEBI" id="CHEBI:173112"/>
        <dbReference type="EC" id="2.7.7.7"/>
    </reaction>
</comment>
<dbReference type="NCBIfam" id="TIGR00594">
    <property type="entry name" value="polc"/>
    <property type="match status" value="1"/>
</dbReference>
<dbReference type="SUPFAM" id="SSF89550">
    <property type="entry name" value="PHP domain-like"/>
    <property type="match status" value="1"/>
</dbReference>
<dbReference type="AlphaFoldDB" id="A0A1D2QSX2"/>
<dbReference type="Pfam" id="PF20914">
    <property type="entry name" value="DNA_pol_IIIA_C"/>
    <property type="match status" value="1"/>
</dbReference>
<evidence type="ECO:0000256" key="3">
    <source>
        <dbReference type="ARBA" id="ARBA00019114"/>
    </source>
</evidence>
<dbReference type="FunFam" id="1.10.150.870:FF:000001">
    <property type="entry name" value="DNA polymerase III subunit alpha"/>
    <property type="match status" value="1"/>
</dbReference>
<dbReference type="GO" id="GO:0003887">
    <property type="term" value="F:DNA-directed DNA polymerase activity"/>
    <property type="evidence" value="ECO:0007669"/>
    <property type="project" value="UniProtKB-KW"/>
</dbReference>
<dbReference type="GO" id="GO:0005737">
    <property type="term" value="C:cytoplasm"/>
    <property type="evidence" value="ECO:0007669"/>
    <property type="project" value="UniProtKB-SubCell"/>
</dbReference>
<sequence>MSTSFVHLRLHTEFSLVDSTVRIKPLINRVAEQGMPAIAVTDLCNFYGLIKFYTAAQGAGIKPIVGADFWVRGATDEDKPTLISLLAMNHTGYRNIIVLISRAFQEGQYQGEPFVQRRWISEHSEGIIALSGGQHGDIGIALLSNHQDEARRYLRQWQQDFPSRFYMELQRTGRENEEEYLHSAVSLAAEQKIPVVATNDVRFLTADDFEAHESRVCIGEGRTLDDPRRERRYSEQQYLRSPEEMRELFSDIPQALANTVEIAKRCTVDIELGHYYLPDYPIPEDFINDPFFKQYIPYENLSERARQAMEGKWSGRTDTPEYTQMLETNVFFQKVSYEGMEERLLAILDASAPDYKKRKQPYMERLRFELDIIMQMGFPGYFLIVMDFIQWAKDHDIPVGPGRGSGAGSLVAYAQKITDLDPLEYDLLFERFLNPERVSMPDFDIDFCMDKRDQVINYVAETYGRDAVSQIITFGTMAAKAVVRDVARVQGKSYGLADKLSKLIPMDVGMTLQKAFDQEDGLREFLEQDEDAQEIWEMSMRLEGVTRNVGKHAGGVVISPTKLIDFSPLFCDETGKGLVTQYDKNDVEAAGLVKFDFLGLRTLTIIDWAVKMVNRQRKQANEALLDIAFIPLDDQVTFQMLKTAETTAVFQLESRGMKDLIKRLQPDNIEDLTALVALFRPGPLQSGMVDDFINRKHGRAEVAYPDAKYQHEKLKPILEPTYGVIVYQEQVMQIAQELAGYTLGGADMLRRAMGKKKPEEMAKQRAVFEAGAKNQGIDPELAIKIFDLVEKFAGYGFNKSHSAAYAVVSYQTAWLKTHYPAQFMAATMSSDMDKTDKVVTFIEECRSMKLTLLPPDVNQSDFRFTVDKDNQIIYGLGAIKGLGEGPVDNIIEARKSGPFTDLFDFCARIDARKVNKRALEALVRSGSFDTIGPDADNRNRDLDKTRSILFAALGEAVKTAEQQQANANAGIVDLFVDTLPGQGKDNEAPYLNFHNTRRWSVKERLNGENDTLGLYLTGHPIDEYEEEVKHFVSARISDLVADKNIIKIAGLVIAMRIMKTKRGDTMGFITLDDRTGRMEVAVFTDTYHEYRDKLVKGTLLVVEGQVSHDDYNGGLKMRADKIIPLEQARQEQLRSINIHWESRQLISGCIQQLKDILSHYRLPENSNKGGCQVMIDYERSDAKAKLLLSHQWRVQPVDELILRLKDAFGDNKLTLGYES</sequence>
<dbReference type="Pfam" id="PF02811">
    <property type="entry name" value="PHP"/>
    <property type="match status" value="1"/>
</dbReference>
<dbReference type="GO" id="GO:0003676">
    <property type="term" value="F:nucleic acid binding"/>
    <property type="evidence" value="ECO:0007669"/>
    <property type="project" value="InterPro"/>
</dbReference>
<keyword evidence="6" id="KW-0548">Nucleotidyltransferase</keyword>
<name>A0A1D2QSX2_9GAMM</name>
<protein>
    <recommendedName>
        <fullName evidence="3">DNA polymerase III subunit alpha</fullName>
        <ecNumber evidence="2">2.7.7.7</ecNumber>
    </recommendedName>
</protein>
<evidence type="ECO:0000256" key="7">
    <source>
        <dbReference type="ARBA" id="ARBA00022705"/>
    </source>
</evidence>
<dbReference type="SUPFAM" id="SSF50249">
    <property type="entry name" value="Nucleic acid-binding proteins"/>
    <property type="match status" value="1"/>
</dbReference>
<dbReference type="InterPro" id="IPR011708">
    <property type="entry name" value="DNA_pol3_alpha_NTPase_dom"/>
</dbReference>
<dbReference type="InterPro" id="IPR041931">
    <property type="entry name" value="DNA_pol3_alpha_thumb_dom"/>
</dbReference>
<dbReference type="InterPro" id="IPR004365">
    <property type="entry name" value="NA-bd_OB_tRNA"/>
</dbReference>
<dbReference type="Gene3D" id="2.40.50.140">
    <property type="entry name" value="Nucleic acid-binding proteins"/>
    <property type="match status" value="1"/>
</dbReference>
<dbReference type="Gene3D" id="1.10.10.1600">
    <property type="entry name" value="Bacterial DNA polymerase III alpha subunit, thumb domain"/>
    <property type="match status" value="1"/>
</dbReference>
<feature type="domain" description="Polymerase/histidinol phosphatase N-terminal" evidence="10">
    <location>
        <begin position="6"/>
        <end position="73"/>
    </location>
</feature>
<dbReference type="PANTHER" id="PTHR32294:SF0">
    <property type="entry name" value="DNA POLYMERASE III SUBUNIT ALPHA"/>
    <property type="match status" value="1"/>
</dbReference>
<dbReference type="Proteomes" id="UP000242502">
    <property type="component" value="Unassembled WGS sequence"/>
</dbReference>
<reference evidence="11 12" key="1">
    <citation type="journal article" date="2016" name="Appl. Environ. Microbiol.">
        <title>Lack of Overt Genome Reduction in the Bryostatin-Producing Bryozoan Symbiont "Candidatus Endobugula sertula".</title>
        <authorList>
            <person name="Miller I.J."/>
            <person name="Vanee N."/>
            <person name="Fong S.S."/>
            <person name="Lim-Fong G.E."/>
            <person name="Kwan J.C."/>
        </authorList>
    </citation>
    <scope>NUCLEOTIDE SEQUENCE [LARGE SCALE GENOMIC DNA]</scope>
    <source>
        <strain evidence="11">AB1-4</strain>
    </source>
</reference>